<dbReference type="Pfam" id="PF00155">
    <property type="entry name" value="Aminotran_1_2"/>
    <property type="match status" value="1"/>
</dbReference>
<dbReference type="HAMAP" id="MF_01023">
    <property type="entry name" value="HisC_aminotrans_2"/>
    <property type="match status" value="1"/>
</dbReference>
<gene>
    <name evidence="9 11" type="primary">hisC</name>
    <name evidence="11" type="ORF">GXN74_13110</name>
</gene>
<dbReference type="SUPFAM" id="SSF53383">
    <property type="entry name" value="PLP-dependent transferases"/>
    <property type="match status" value="1"/>
</dbReference>
<dbReference type="GO" id="GO:0030170">
    <property type="term" value="F:pyridoxal phosphate binding"/>
    <property type="evidence" value="ECO:0007669"/>
    <property type="project" value="InterPro"/>
</dbReference>
<dbReference type="InterPro" id="IPR001917">
    <property type="entry name" value="Aminotrans_II_pyridoxalP_BS"/>
</dbReference>
<organism evidence="11 12">
    <name type="scientific">Anaerotalea alkaliphila</name>
    <dbReference type="NCBI Taxonomy" id="2662126"/>
    <lineage>
        <taxon>Bacteria</taxon>
        <taxon>Bacillati</taxon>
        <taxon>Bacillota</taxon>
        <taxon>Clostridia</taxon>
        <taxon>Eubacteriales</taxon>
        <taxon>Anaerotalea</taxon>
    </lineage>
</organism>
<dbReference type="CDD" id="cd00609">
    <property type="entry name" value="AAT_like"/>
    <property type="match status" value="1"/>
</dbReference>
<dbReference type="AlphaFoldDB" id="A0A7X5HXX5"/>
<name>A0A7X5HXX5_9FIRM</name>
<proteinExistence type="inferred from homology"/>
<keyword evidence="7 9" id="KW-0663">Pyridoxal phosphate</keyword>
<dbReference type="EMBL" id="JAAEEH010000052">
    <property type="protein sequence ID" value="NDL68677.1"/>
    <property type="molecule type" value="Genomic_DNA"/>
</dbReference>
<dbReference type="InterPro" id="IPR004839">
    <property type="entry name" value="Aminotransferase_I/II_large"/>
</dbReference>
<keyword evidence="8 9" id="KW-0368">Histidine biosynthesis</keyword>
<comment type="pathway">
    <text evidence="9">Amino-acid biosynthesis; L-histidine biosynthesis; L-histidine from 5-phospho-alpha-D-ribose 1-diphosphate: step 7/9.</text>
</comment>
<evidence type="ECO:0000256" key="1">
    <source>
        <dbReference type="ARBA" id="ARBA00001933"/>
    </source>
</evidence>
<evidence type="ECO:0000256" key="4">
    <source>
        <dbReference type="ARBA" id="ARBA00022576"/>
    </source>
</evidence>
<dbReference type="RefSeq" id="WP_162371397.1">
    <property type="nucleotide sequence ID" value="NZ_JAAEEH010000052.1"/>
</dbReference>
<keyword evidence="6 9" id="KW-0808">Transferase</keyword>
<reference evidence="11 12" key="1">
    <citation type="submission" date="2020-01" db="EMBL/GenBank/DDBJ databases">
        <title>Anaeroalcalibacter tamaniensis gen. nov., sp. nov., moderately halophilic strictly anaerobic fermenter bacterium from mud volcano of Taman peninsula.</title>
        <authorList>
            <person name="Frolova A."/>
            <person name="Merkel A.Y."/>
            <person name="Slobodkin A.I."/>
        </authorList>
    </citation>
    <scope>NUCLEOTIDE SEQUENCE [LARGE SCALE GENOMIC DNA]</scope>
    <source>
        <strain evidence="11 12">F-3ap</strain>
    </source>
</reference>
<keyword evidence="5 9" id="KW-0028">Amino-acid biosynthesis</keyword>
<accession>A0A7X5HXX5</accession>
<dbReference type="PANTHER" id="PTHR42885">
    <property type="entry name" value="HISTIDINOL-PHOSPHATE AMINOTRANSFERASE-RELATED"/>
    <property type="match status" value="1"/>
</dbReference>
<dbReference type="Gene3D" id="3.90.1150.10">
    <property type="entry name" value="Aspartate Aminotransferase, domain 1"/>
    <property type="match status" value="1"/>
</dbReference>
<dbReference type="PANTHER" id="PTHR42885:SF2">
    <property type="entry name" value="HISTIDINOL-PHOSPHATE AMINOTRANSFERASE"/>
    <property type="match status" value="1"/>
</dbReference>
<evidence type="ECO:0000313" key="11">
    <source>
        <dbReference type="EMBL" id="NDL68677.1"/>
    </source>
</evidence>
<evidence type="ECO:0000259" key="10">
    <source>
        <dbReference type="Pfam" id="PF00155"/>
    </source>
</evidence>
<evidence type="ECO:0000313" key="12">
    <source>
        <dbReference type="Proteomes" id="UP000461585"/>
    </source>
</evidence>
<evidence type="ECO:0000256" key="5">
    <source>
        <dbReference type="ARBA" id="ARBA00022605"/>
    </source>
</evidence>
<evidence type="ECO:0000256" key="9">
    <source>
        <dbReference type="HAMAP-Rule" id="MF_01023"/>
    </source>
</evidence>
<dbReference type="GO" id="GO:0000105">
    <property type="term" value="P:L-histidine biosynthetic process"/>
    <property type="evidence" value="ECO:0007669"/>
    <property type="project" value="UniProtKB-UniRule"/>
</dbReference>
<feature type="domain" description="Aminotransferase class I/classII large" evidence="10">
    <location>
        <begin position="26"/>
        <end position="342"/>
    </location>
</feature>
<dbReference type="GO" id="GO:0004400">
    <property type="term" value="F:histidinol-phosphate transaminase activity"/>
    <property type="evidence" value="ECO:0007669"/>
    <property type="project" value="UniProtKB-UniRule"/>
</dbReference>
<dbReference type="InterPro" id="IPR015422">
    <property type="entry name" value="PyrdxlP-dep_Trfase_small"/>
</dbReference>
<dbReference type="PROSITE" id="PS00599">
    <property type="entry name" value="AA_TRANSFER_CLASS_2"/>
    <property type="match status" value="1"/>
</dbReference>
<comment type="subunit">
    <text evidence="3 9">Homodimer.</text>
</comment>
<dbReference type="EC" id="2.6.1.9" evidence="9"/>
<keyword evidence="12" id="KW-1185">Reference proteome</keyword>
<protein>
    <recommendedName>
        <fullName evidence="9">Histidinol-phosphate aminotransferase</fullName>
        <ecNumber evidence="9">2.6.1.9</ecNumber>
    </recommendedName>
    <alternativeName>
        <fullName evidence="9">Imidazole acetol-phosphate transaminase</fullName>
    </alternativeName>
</protein>
<dbReference type="InterPro" id="IPR015424">
    <property type="entry name" value="PyrdxlP-dep_Trfase"/>
</dbReference>
<evidence type="ECO:0000256" key="7">
    <source>
        <dbReference type="ARBA" id="ARBA00022898"/>
    </source>
</evidence>
<comment type="similarity">
    <text evidence="2 9">Belongs to the class-II pyridoxal-phosphate-dependent aminotransferase family. Histidinol-phosphate aminotransferase subfamily.</text>
</comment>
<dbReference type="UniPathway" id="UPA00031">
    <property type="reaction ID" value="UER00012"/>
</dbReference>
<comment type="caution">
    <text evidence="11">The sequence shown here is derived from an EMBL/GenBank/DDBJ whole genome shotgun (WGS) entry which is preliminary data.</text>
</comment>
<feature type="modified residue" description="N6-(pyridoxal phosphate)lysine" evidence="9">
    <location>
        <position position="214"/>
    </location>
</feature>
<sequence length="354" mass="39854">MMENYLRKELRGFSPYHAPEKPYEVKVDANENPFPHPPEVVGFLQRWMEDKDHLTRYPDTDCSDLRREIAEWYDVDMEEVICGVGSDQLIDAILRVFLEPGDKVLFPDPSFSLYGIGTLLNHGKGIPYGLEEDFSYDLEKLSSLCEEEKPKLVFLCTPNNPTGNVIPPDDISRFLGRVSMPVVVDEAYVEFAGESMASRLGRHPNMIVLRTFSKAYGLAGLRCGYGLASRELISYINLSKPPYNLSAFSQAAAIAVLRNRDFYERQMALLAKERERLAEVLSGFPQVQKIYPSQANFLLFRMADPGLVEALAAKGILVRGYGTQGRLGNCVRVTIGTVEENNLLTAVLKERWNG</sequence>
<evidence type="ECO:0000256" key="3">
    <source>
        <dbReference type="ARBA" id="ARBA00011738"/>
    </source>
</evidence>
<dbReference type="NCBIfam" id="TIGR01141">
    <property type="entry name" value="hisC"/>
    <property type="match status" value="1"/>
</dbReference>
<dbReference type="Proteomes" id="UP000461585">
    <property type="component" value="Unassembled WGS sequence"/>
</dbReference>
<dbReference type="InterPro" id="IPR005861">
    <property type="entry name" value="HisP_aminotrans"/>
</dbReference>
<comment type="cofactor">
    <cofactor evidence="1 9">
        <name>pyridoxal 5'-phosphate</name>
        <dbReference type="ChEBI" id="CHEBI:597326"/>
    </cofactor>
</comment>
<dbReference type="InterPro" id="IPR015421">
    <property type="entry name" value="PyrdxlP-dep_Trfase_major"/>
</dbReference>
<evidence type="ECO:0000256" key="6">
    <source>
        <dbReference type="ARBA" id="ARBA00022679"/>
    </source>
</evidence>
<comment type="catalytic activity">
    <reaction evidence="9">
        <text>L-histidinol phosphate + 2-oxoglutarate = 3-(imidazol-4-yl)-2-oxopropyl phosphate + L-glutamate</text>
        <dbReference type="Rhea" id="RHEA:23744"/>
        <dbReference type="ChEBI" id="CHEBI:16810"/>
        <dbReference type="ChEBI" id="CHEBI:29985"/>
        <dbReference type="ChEBI" id="CHEBI:57766"/>
        <dbReference type="ChEBI" id="CHEBI:57980"/>
        <dbReference type="EC" id="2.6.1.9"/>
    </reaction>
</comment>
<dbReference type="Gene3D" id="3.40.640.10">
    <property type="entry name" value="Type I PLP-dependent aspartate aminotransferase-like (Major domain)"/>
    <property type="match status" value="1"/>
</dbReference>
<keyword evidence="4 9" id="KW-0032">Aminotransferase</keyword>
<evidence type="ECO:0000256" key="2">
    <source>
        <dbReference type="ARBA" id="ARBA00007970"/>
    </source>
</evidence>
<evidence type="ECO:0000256" key="8">
    <source>
        <dbReference type="ARBA" id="ARBA00023102"/>
    </source>
</evidence>